<dbReference type="SUPFAM" id="SSF52540">
    <property type="entry name" value="P-loop containing nucleoside triphosphate hydrolases"/>
    <property type="match status" value="1"/>
</dbReference>
<dbReference type="InterPro" id="IPR011006">
    <property type="entry name" value="CheY-like_superfamily"/>
</dbReference>
<evidence type="ECO:0000256" key="4">
    <source>
        <dbReference type="ARBA" id="ARBA00022553"/>
    </source>
</evidence>
<dbReference type="GO" id="GO:0140664">
    <property type="term" value="F:ATP-dependent DNA damage sensor activity"/>
    <property type="evidence" value="ECO:0007669"/>
    <property type="project" value="InterPro"/>
</dbReference>
<comment type="catalytic activity">
    <reaction evidence="1">
        <text>ATP + protein L-histidine = ADP + protein N-phospho-L-histidine.</text>
        <dbReference type="EC" id="2.7.13.3"/>
    </reaction>
</comment>
<feature type="compositionally biased region" description="Polar residues" evidence="13">
    <location>
        <begin position="1"/>
        <end position="13"/>
    </location>
</feature>
<dbReference type="Gene3D" id="1.10.287.130">
    <property type="match status" value="2"/>
</dbReference>
<dbReference type="Proteomes" id="UP000789739">
    <property type="component" value="Unassembled WGS sequence"/>
</dbReference>
<keyword evidence="7" id="KW-0227">DNA damage</keyword>
<dbReference type="Gene3D" id="3.30.450.40">
    <property type="match status" value="1"/>
</dbReference>
<evidence type="ECO:0000256" key="5">
    <source>
        <dbReference type="ARBA" id="ARBA00022679"/>
    </source>
</evidence>
<dbReference type="SMART" id="SM00388">
    <property type="entry name" value="HisKA"/>
    <property type="match status" value="2"/>
</dbReference>
<feature type="region of interest" description="Disordered" evidence="13">
    <location>
        <begin position="1"/>
        <end position="21"/>
    </location>
</feature>
<dbReference type="InterPro" id="IPR029016">
    <property type="entry name" value="GAF-like_dom_sf"/>
</dbReference>
<organism evidence="17 18">
    <name type="scientific">Paraglomus brasilianum</name>
    <dbReference type="NCBI Taxonomy" id="144538"/>
    <lineage>
        <taxon>Eukaryota</taxon>
        <taxon>Fungi</taxon>
        <taxon>Fungi incertae sedis</taxon>
        <taxon>Mucoromycota</taxon>
        <taxon>Glomeromycotina</taxon>
        <taxon>Glomeromycetes</taxon>
        <taxon>Paraglomerales</taxon>
        <taxon>Paraglomeraceae</taxon>
        <taxon>Paraglomus</taxon>
    </lineage>
</organism>
<dbReference type="PROSITE" id="PS50162">
    <property type="entry name" value="RECA_2"/>
    <property type="match status" value="1"/>
</dbReference>
<evidence type="ECO:0000256" key="9">
    <source>
        <dbReference type="ARBA" id="ARBA00022840"/>
    </source>
</evidence>
<dbReference type="InterPro" id="IPR004358">
    <property type="entry name" value="Sig_transdc_His_kin-like_C"/>
</dbReference>
<dbReference type="OrthoDB" id="1861185at2759"/>
<dbReference type="SUPFAM" id="SSF52172">
    <property type="entry name" value="CheY-like"/>
    <property type="match status" value="2"/>
</dbReference>
<dbReference type="SMART" id="SM00387">
    <property type="entry name" value="HATPase_c"/>
    <property type="match status" value="2"/>
</dbReference>
<feature type="domain" description="Histidine kinase" evidence="14">
    <location>
        <begin position="397"/>
        <end position="624"/>
    </location>
</feature>
<sequence>MSNLTATSATNSDEASKNLDDEPSVAELVRNFDWASTPLGPMDSWPRWLKFVTDLCLNTVYPMVLYIGDDRIYIYNQMFLPLIQTNHPCIGTSATLTYPEARDFLVPIFEKALKGEGQFIKDFCPYFIRSGYREEAYFTWTISPMYTDTGEVGGLITLAQETTKDILTNRRLETFRDLVNGTQGNYLRVISVENSCHFITEIFRGNKDLPYAIFYLVENQEGGFEDKPKRARLQATTFDSGLVRAKRTDGNEEYMYIHGQSSRDIPDYLLKTPDVIVMPNSEEDIVHLDAYSTTTVPWPVERAIYSGGDIVIRLPDDSTAVLCPVTSIFGGKDTLTAVMICGINQYRAFDKDYKEFLQLVVSNVSSVFTKARLREEQRRQKDRLAELDRQKIAFFENVSHELRSPLTLMLSPLEEAIELCPRKSPILSNLKLIQNNNRRLHSLVNSLFQFAHMEANRLHAWFCETHMAKLTVELAASFESMAKALGLYYKLDIPSDEELVGQMNQKMFLDQEMYEKILFNLCSNAFKYTLTGGVTVRLFVERNGDNEGVVLEISDTGVGIAEEHLSSIFQRFYRIESQHSHVHEGTGIGLALVKELVGRHDGEISVKSQVNVGTTFRVWIPSGYDHLPQQQVYFRSNRDKSKSDAEYENQINSNINLYLYERTQRAEESESNQLPKEVNQPSPMQTDSESSSSTSSPRLDEWSALHMEPSYVEFESTRKYILVVDDNNDMRNYLKSFIEKQFDCICADDGYEALKIVNNSQRLPDLILSDVMMPNMDGYELLKSLRGNPATQTIPVILISARSGEASIEGLEKGADDYIIKPFNSRELMARIHVNLKLSHVRRQLMAEQQHQLEIKQLLFTISNKIRSGFGIQETLDTAVAEIKKVLICDSLLIVQDTSEEGSIDGKVMAASLLPTVKAGKIVGCIFRDDQQQTEPPLHHCDGHITPDSLLSDIKACSDCESQILNQRVSFLSAAIHLRSSPWGWIIAYRQPYHKWTESETNFLQQVSNQISLAISHATLVEEKLKREAQVKAIEETNRAKGQILANTSHELRNLLGAITGALSAFEGTQLTYDQQDMVEVMSRASDVVISVVNDILDAAKLDVHKLTLINRVFDLWALVEKTVTTFGERVGAKELELIVLYDPENLSRYVKTDPERLQQVIMNLLSNAIKFTDSGEIVLKLTIRNGEGMAVDDNFDSNKLLCVEVSDTGVGIDPPSIKHIWENFSQGDASMTRGRDGTGLGLSLCKNLVELNGGEMKVDSKVGKGSKFWFTWNIALPKLPSQNDNPRLQGQPNQARNVLIIDPLEAARSAYAALIKGSVEKVYTYANYTSALEAAREHKKKHGEPICDLVFLSVRNSNAAEVENTAKELKRICGNGLSIVLMVFWSIGGYTLGKNMIEKIGTDVAAICKPVVHKCMMDCISNFDKFLVKPGDKDNQEMGKNSLSTYSKFYNHNRPAVCYPTKRDTSEPVIVQGVISSKGENESKSKALVPMKRSASSELKDQSSNEERTSKSSRIEKPKCILCVDDNAINQKIVKTQLDKLGYRYLTAENGKEAVDLVQKQYENSQASSMDSCPSLESKLGISLVLMDCAMPVMSGFDATRAIRSLSPEFQTLPIVALTASVVAGTREQCLEAAAFETFADVCRCPPSDLSAILKLSENDTQELLKSVSEEVYKTRLRPTTALQLLDTNRHILLTTGDSVLDDILGGGILCQGITEIVGESSAGKTQLCLQLCMTVQLSQEYGGLNGGAVYLAADNPFPTSRFYQLLSTFHHTYPFLSDLDLGSNVHVARILDLSSQYHIIHYQLPVLLSRFNIRLIVIDSIAANFRSDESLMGSNWQERAKNICELGAKLKELSDRFRVAVVCVNQVSDSIKDDDDWKDENSRERVDVDIQNENDHNEGKDACEDGEERQKVGEQYVGTCDYDYRRYQRVTGKIPALGLVWKSSVNMRILLARIGCGRNRKRTVSVQLAPHVPMSYGEFYIDATGFHGIRHKHCN</sequence>
<dbReference type="InterPro" id="IPR003661">
    <property type="entry name" value="HisK_dim/P_dom"/>
</dbReference>
<dbReference type="Pfam" id="PF01590">
    <property type="entry name" value="GAF"/>
    <property type="match status" value="1"/>
</dbReference>
<evidence type="ECO:0000256" key="12">
    <source>
        <dbReference type="PROSITE-ProRule" id="PRU00169"/>
    </source>
</evidence>
<dbReference type="GO" id="GO:0000155">
    <property type="term" value="F:phosphorelay sensor kinase activity"/>
    <property type="evidence" value="ECO:0007669"/>
    <property type="project" value="InterPro"/>
</dbReference>
<dbReference type="Gene3D" id="3.40.50.2300">
    <property type="match status" value="2"/>
</dbReference>
<dbReference type="GO" id="GO:0003677">
    <property type="term" value="F:DNA binding"/>
    <property type="evidence" value="ECO:0007669"/>
    <property type="project" value="InterPro"/>
</dbReference>
<dbReference type="Pfam" id="PF00072">
    <property type="entry name" value="Response_reg"/>
    <property type="match status" value="2"/>
</dbReference>
<name>A0A9N8WS45_9GLOM</name>
<feature type="domain" description="Response regulatory" evidence="15">
    <location>
        <begin position="720"/>
        <end position="836"/>
    </location>
</feature>
<feature type="modified residue" description="4-aspartylphosphate" evidence="12">
    <location>
        <position position="1589"/>
    </location>
</feature>
<evidence type="ECO:0000256" key="8">
    <source>
        <dbReference type="ARBA" id="ARBA00022777"/>
    </source>
</evidence>
<evidence type="ECO:0000256" key="13">
    <source>
        <dbReference type="SAM" id="MobiDB-lite"/>
    </source>
</evidence>
<dbReference type="GO" id="GO:0006281">
    <property type="term" value="P:DNA repair"/>
    <property type="evidence" value="ECO:0007669"/>
    <property type="project" value="UniProtKB-KW"/>
</dbReference>
<evidence type="ECO:0000259" key="14">
    <source>
        <dbReference type="PROSITE" id="PS50109"/>
    </source>
</evidence>
<keyword evidence="5" id="KW-0808">Transferase</keyword>
<keyword evidence="10" id="KW-0234">DNA repair</keyword>
<comment type="caution">
    <text evidence="17">The sequence shown here is derived from an EMBL/GenBank/DDBJ whole genome shotgun (WGS) entry which is preliminary data.</text>
</comment>
<dbReference type="SUPFAM" id="SSF47384">
    <property type="entry name" value="Homodimeric domain of signal transducing histidine kinase"/>
    <property type="match status" value="2"/>
</dbReference>
<keyword evidence="11" id="KW-0539">Nucleus</keyword>
<dbReference type="Pfam" id="PF00512">
    <property type="entry name" value="HisKA"/>
    <property type="match status" value="2"/>
</dbReference>
<dbReference type="GO" id="GO:0061982">
    <property type="term" value="P:meiosis I cell cycle process"/>
    <property type="evidence" value="ECO:0007669"/>
    <property type="project" value="UniProtKB-ARBA"/>
</dbReference>
<keyword evidence="18" id="KW-1185">Reference proteome</keyword>
<dbReference type="GO" id="GO:0005524">
    <property type="term" value="F:ATP binding"/>
    <property type="evidence" value="ECO:0007669"/>
    <property type="project" value="UniProtKB-KW"/>
</dbReference>
<evidence type="ECO:0000256" key="1">
    <source>
        <dbReference type="ARBA" id="ARBA00000085"/>
    </source>
</evidence>
<dbReference type="Gene3D" id="3.30.565.10">
    <property type="entry name" value="Histidine kinase-like ATPase, C-terminal domain"/>
    <property type="match status" value="2"/>
</dbReference>
<reference evidence="17" key="1">
    <citation type="submission" date="2021-06" db="EMBL/GenBank/DDBJ databases">
        <authorList>
            <person name="Kallberg Y."/>
            <person name="Tangrot J."/>
            <person name="Rosling A."/>
        </authorList>
    </citation>
    <scope>NUCLEOTIDE SEQUENCE</scope>
    <source>
        <strain evidence="17">BR232B</strain>
    </source>
</reference>
<protein>
    <recommendedName>
        <fullName evidence="3">histidine kinase</fullName>
        <ecNumber evidence="3">2.7.13.3</ecNumber>
    </recommendedName>
</protein>
<evidence type="ECO:0000313" key="18">
    <source>
        <dbReference type="Proteomes" id="UP000789739"/>
    </source>
</evidence>
<feature type="region of interest" description="Disordered" evidence="13">
    <location>
        <begin position="666"/>
        <end position="699"/>
    </location>
</feature>
<evidence type="ECO:0000256" key="2">
    <source>
        <dbReference type="ARBA" id="ARBA00004123"/>
    </source>
</evidence>
<feature type="domain" description="Histidine kinase" evidence="14">
    <location>
        <begin position="1047"/>
        <end position="1277"/>
    </location>
</feature>
<evidence type="ECO:0000259" key="15">
    <source>
        <dbReference type="PROSITE" id="PS50110"/>
    </source>
</evidence>
<dbReference type="InterPro" id="IPR013632">
    <property type="entry name" value="Rad51_C"/>
</dbReference>
<dbReference type="Pfam" id="PF08423">
    <property type="entry name" value="Rad51"/>
    <property type="match status" value="1"/>
</dbReference>
<dbReference type="PROSITE" id="PS50110">
    <property type="entry name" value="RESPONSE_REGULATORY"/>
    <property type="match status" value="2"/>
</dbReference>
<dbReference type="EC" id="2.7.13.3" evidence="3"/>
<dbReference type="SUPFAM" id="SSF55781">
    <property type="entry name" value="GAF domain-like"/>
    <property type="match status" value="1"/>
</dbReference>
<dbReference type="SMART" id="SM00448">
    <property type="entry name" value="REC"/>
    <property type="match status" value="2"/>
</dbReference>
<dbReference type="InterPro" id="IPR020588">
    <property type="entry name" value="RecA_ATP-bd"/>
</dbReference>
<evidence type="ECO:0000256" key="6">
    <source>
        <dbReference type="ARBA" id="ARBA00022741"/>
    </source>
</evidence>
<dbReference type="InterPro" id="IPR047348">
    <property type="entry name" value="XRCC3-like_C"/>
</dbReference>
<feature type="compositionally biased region" description="Basic and acidic residues" evidence="13">
    <location>
        <begin position="1499"/>
        <end position="1513"/>
    </location>
</feature>
<evidence type="ECO:0000259" key="16">
    <source>
        <dbReference type="PROSITE" id="PS50162"/>
    </source>
</evidence>
<dbReference type="FunFam" id="3.30.565.10:FF:000010">
    <property type="entry name" value="Sensor histidine kinase RcsC"/>
    <property type="match status" value="1"/>
</dbReference>
<dbReference type="InterPro" id="IPR003018">
    <property type="entry name" value="GAF"/>
</dbReference>
<dbReference type="InterPro" id="IPR036097">
    <property type="entry name" value="HisK_dim/P_sf"/>
</dbReference>
<dbReference type="InterPro" id="IPR001789">
    <property type="entry name" value="Sig_transdc_resp-reg_receiver"/>
</dbReference>
<gene>
    <name evidence="17" type="ORF">PBRASI_LOCUS2292</name>
</gene>
<dbReference type="EMBL" id="CAJVPI010000174">
    <property type="protein sequence ID" value="CAG8494712.1"/>
    <property type="molecule type" value="Genomic_DNA"/>
</dbReference>
<accession>A0A9N8WS45</accession>
<dbReference type="InterPro" id="IPR036890">
    <property type="entry name" value="HATPase_C_sf"/>
</dbReference>
<dbReference type="CDD" id="cd00082">
    <property type="entry name" value="HisKA"/>
    <property type="match status" value="2"/>
</dbReference>
<dbReference type="InterPro" id="IPR005467">
    <property type="entry name" value="His_kinase_dom"/>
</dbReference>
<evidence type="ECO:0000256" key="7">
    <source>
        <dbReference type="ARBA" id="ARBA00022763"/>
    </source>
</evidence>
<dbReference type="CDD" id="cd16922">
    <property type="entry name" value="HATPase_EvgS-ArcB-TorS-like"/>
    <property type="match status" value="1"/>
</dbReference>
<dbReference type="Gene3D" id="3.30.450.20">
    <property type="entry name" value="PAS domain"/>
    <property type="match status" value="1"/>
</dbReference>
<keyword evidence="8" id="KW-0418">Kinase</keyword>
<dbReference type="PRINTS" id="PR00344">
    <property type="entry name" value="BCTRLSENSOR"/>
</dbReference>
<dbReference type="PANTHER" id="PTHR43047">
    <property type="entry name" value="TWO-COMPONENT HISTIDINE PROTEIN KINASE"/>
    <property type="match status" value="1"/>
</dbReference>
<keyword evidence="6" id="KW-0547">Nucleotide-binding</keyword>
<evidence type="ECO:0000256" key="11">
    <source>
        <dbReference type="ARBA" id="ARBA00023242"/>
    </source>
</evidence>
<dbReference type="CDD" id="cd19491">
    <property type="entry name" value="XRCC3"/>
    <property type="match status" value="1"/>
</dbReference>
<comment type="subcellular location">
    <subcellularLocation>
        <location evidence="2">Nucleus</location>
    </subcellularLocation>
</comment>
<dbReference type="SMART" id="SM00065">
    <property type="entry name" value="GAF"/>
    <property type="match status" value="1"/>
</dbReference>
<feature type="region of interest" description="Disordered" evidence="13">
    <location>
        <begin position="1482"/>
        <end position="1513"/>
    </location>
</feature>
<feature type="modified residue" description="4-aspartylphosphate" evidence="12">
    <location>
        <position position="770"/>
    </location>
</feature>
<evidence type="ECO:0000256" key="3">
    <source>
        <dbReference type="ARBA" id="ARBA00012438"/>
    </source>
</evidence>
<keyword evidence="9" id="KW-0067">ATP-binding</keyword>
<dbReference type="GO" id="GO:0005634">
    <property type="term" value="C:nucleus"/>
    <property type="evidence" value="ECO:0007669"/>
    <property type="project" value="UniProtKB-SubCell"/>
</dbReference>
<dbReference type="InterPro" id="IPR003594">
    <property type="entry name" value="HATPase_dom"/>
</dbReference>
<dbReference type="Gene3D" id="3.40.50.300">
    <property type="entry name" value="P-loop containing nucleotide triphosphate hydrolases"/>
    <property type="match status" value="1"/>
</dbReference>
<feature type="domain" description="Response regulatory" evidence="15">
    <location>
        <begin position="1521"/>
        <end position="1662"/>
    </location>
</feature>
<keyword evidence="4 12" id="KW-0597">Phosphoprotein</keyword>
<evidence type="ECO:0000313" key="17">
    <source>
        <dbReference type="EMBL" id="CAG8494712.1"/>
    </source>
</evidence>
<proteinExistence type="predicted"/>
<feature type="domain" description="RecA family profile 1" evidence="16">
    <location>
        <begin position="1691"/>
        <end position="1869"/>
    </location>
</feature>
<dbReference type="InterPro" id="IPR027417">
    <property type="entry name" value="P-loop_NTPase"/>
</dbReference>
<dbReference type="SUPFAM" id="SSF55874">
    <property type="entry name" value="ATPase domain of HSP90 chaperone/DNA topoisomerase II/histidine kinase"/>
    <property type="match status" value="2"/>
</dbReference>
<dbReference type="PROSITE" id="PS50109">
    <property type="entry name" value="HIS_KIN"/>
    <property type="match status" value="2"/>
</dbReference>
<evidence type="ECO:0000256" key="10">
    <source>
        <dbReference type="ARBA" id="ARBA00023204"/>
    </source>
</evidence>
<dbReference type="GO" id="GO:0006310">
    <property type="term" value="P:DNA recombination"/>
    <property type="evidence" value="ECO:0007669"/>
    <property type="project" value="UniProtKB-ARBA"/>
</dbReference>
<dbReference type="CDD" id="cd17546">
    <property type="entry name" value="REC_hyHK_CKI1_RcsC-like"/>
    <property type="match status" value="1"/>
</dbReference>
<dbReference type="Pfam" id="PF02518">
    <property type="entry name" value="HATPase_c"/>
    <property type="match status" value="2"/>
</dbReference>
<feature type="compositionally biased region" description="Polar residues" evidence="13">
    <location>
        <begin position="671"/>
        <end position="687"/>
    </location>
</feature>